<keyword evidence="2" id="KW-1185">Reference proteome</keyword>
<dbReference type="EMBL" id="JBBKAI010000002">
    <property type="protein sequence ID" value="MEJ8661329.1"/>
    <property type="molecule type" value="Genomic_DNA"/>
</dbReference>
<reference evidence="1" key="1">
    <citation type="submission" date="2024-03" db="EMBL/GenBank/DDBJ databases">
        <title>Novel Streptomyces species of biotechnological and ecological value are a feature of Machair soil.</title>
        <authorList>
            <person name="Prole J.R."/>
            <person name="Goodfellow M."/>
            <person name="Allenby N."/>
            <person name="Ward A.C."/>
        </authorList>
    </citation>
    <scope>NUCLEOTIDE SEQUENCE</scope>
    <source>
        <strain evidence="1">MS1.AVA.4</strain>
    </source>
</reference>
<accession>A0ACC6QSL3</accession>
<comment type="caution">
    <text evidence="1">The sequence shown here is derived from an EMBL/GenBank/DDBJ whole genome shotgun (WGS) entry which is preliminary data.</text>
</comment>
<evidence type="ECO:0000313" key="2">
    <source>
        <dbReference type="Proteomes" id="UP001375539"/>
    </source>
</evidence>
<sequence length="319" mass="32928">MSVWLPTAPCTPAGCASSQWPTVGRLTAVLRLIAGASAVLAGVVLSPLAIPLGPRGRARLVGMWCRTVIRAFGVRIRITGPVPASAPGTGQHPAAGTLVVPNHISWLDIPLVAAVLPGRMLAKREVRQWPVLGPLAGFGGTVFVDRDRLRALPGVVRVMAEALRSGARVIVFPEGSTWCGREKGRFRHAAFQAAIDAGATVQPVRISYGPVGAAAFVGDDPLATSLWRVATAAGLTAEITLLPPVPAGAHPDRRSLARAAQRAVAGTTAGNHAAAPHLVRAAIPGQTAVDRDSANLPSASVHHSTSFIPASASSERTPS</sequence>
<protein>
    <submittedName>
        <fullName evidence="1">Lysophospholipid acyltransferase family protein</fullName>
    </submittedName>
</protein>
<keyword evidence="1" id="KW-0808">Transferase</keyword>
<dbReference type="Proteomes" id="UP001375539">
    <property type="component" value="Unassembled WGS sequence"/>
</dbReference>
<proteinExistence type="predicted"/>
<evidence type="ECO:0000313" key="1">
    <source>
        <dbReference type="EMBL" id="MEJ8661329.1"/>
    </source>
</evidence>
<keyword evidence="1" id="KW-0012">Acyltransferase</keyword>
<organism evidence="1 2">
    <name type="scientific">Streptomyces pratisoli</name>
    <dbReference type="NCBI Taxonomy" id="3139917"/>
    <lineage>
        <taxon>Bacteria</taxon>
        <taxon>Bacillati</taxon>
        <taxon>Actinomycetota</taxon>
        <taxon>Actinomycetes</taxon>
        <taxon>Kitasatosporales</taxon>
        <taxon>Streptomycetaceae</taxon>
        <taxon>Streptomyces</taxon>
    </lineage>
</organism>
<gene>
    <name evidence="1" type="ORF">WKI58_33315</name>
</gene>
<name>A0ACC6QSL3_9ACTN</name>